<feature type="compositionally biased region" description="Low complexity" evidence="1">
    <location>
        <begin position="763"/>
        <end position="775"/>
    </location>
</feature>
<dbReference type="Proteomes" id="UP000756921">
    <property type="component" value="Unassembled WGS sequence"/>
</dbReference>
<feature type="compositionally biased region" description="Low complexity" evidence="1">
    <location>
        <begin position="732"/>
        <end position="746"/>
    </location>
</feature>
<feature type="region of interest" description="Disordered" evidence="1">
    <location>
        <begin position="140"/>
        <end position="259"/>
    </location>
</feature>
<feature type="region of interest" description="Disordered" evidence="1">
    <location>
        <begin position="972"/>
        <end position="995"/>
    </location>
</feature>
<feature type="compositionally biased region" description="Polar residues" evidence="1">
    <location>
        <begin position="669"/>
        <end position="688"/>
    </location>
</feature>
<feature type="region of interest" description="Disordered" evidence="1">
    <location>
        <begin position="1"/>
        <end position="93"/>
    </location>
</feature>
<keyword evidence="4" id="KW-1185">Reference proteome</keyword>
<name>A0A9P6KLP4_9PLEO</name>
<feature type="compositionally biased region" description="Basic and acidic residues" evidence="1">
    <location>
        <begin position="401"/>
        <end position="410"/>
    </location>
</feature>
<keyword evidence="2" id="KW-1133">Transmembrane helix</keyword>
<organism evidence="3 4">
    <name type="scientific">Paraphaeosphaeria minitans</name>
    <dbReference type="NCBI Taxonomy" id="565426"/>
    <lineage>
        <taxon>Eukaryota</taxon>
        <taxon>Fungi</taxon>
        <taxon>Dikarya</taxon>
        <taxon>Ascomycota</taxon>
        <taxon>Pezizomycotina</taxon>
        <taxon>Dothideomycetes</taxon>
        <taxon>Pleosporomycetidae</taxon>
        <taxon>Pleosporales</taxon>
        <taxon>Massarineae</taxon>
        <taxon>Didymosphaeriaceae</taxon>
        <taxon>Paraphaeosphaeria</taxon>
    </lineage>
</organism>
<feature type="transmembrane region" description="Helical" evidence="2">
    <location>
        <begin position="1355"/>
        <end position="1381"/>
    </location>
</feature>
<feature type="compositionally biased region" description="Low complexity" evidence="1">
    <location>
        <begin position="864"/>
        <end position="885"/>
    </location>
</feature>
<feature type="compositionally biased region" description="Polar residues" evidence="1">
    <location>
        <begin position="47"/>
        <end position="56"/>
    </location>
</feature>
<gene>
    <name evidence="3" type="ORF">PMIN01_11051</name>
</gene>
<keyword evidence="2" id="KW-0812">Transmembrane</keyword>
<feature type="compositionally biased region" description="Basic and acidic residues" evidence="1">
    <location>
        <begin position="1159"/>
        <end position="1171"/>
    </location>
</feature>
<feature type="compositionally biased region" description="Polar residues" evidence="1">
    <location>
        <begin position="350"/>
        <end position="359"/>
    </location>
</feature>
<dbReference type="EMBL" id="WJXW01000013">
    <property type="protein sequence ID" value="KAF9731092.1"/>
    <property type="molecule type" value="Genomic_DNA"/>
</dbReference>
<proteinExistence type="predicted"/>
<protein>
    <submittedName>
        <fullName evidence="3">Uncharacterized protein</fullName>
    </submittedName>
</protein>
<feature type="region of interest" description="Disordered" evidence="1">
    <location>
        <begin position="468"/>
        <end position="516"/>
    </location>
</feature>
<accession>A0A9P6KLP4</accession>
<feature type="compositionally biased region" description="Polar residues" evidence="1">
    <location>
        <begin position="921"/>
        <end position="930"/>
    </location>
</feature>
<feature type="region of interest" description="Disordered" evidence="1">
    <location>
        <begin position="533"/>
        <end position="559"/>
    </location>
</feature>
<evidence type="ECO:0000313" key="4">
    <source>
        <dbReference type="Proteomes" id="UP000756921"/>
    </source>
</evidence>
<evidence type="ECO:0000256" key="1">
    <source>
        <dbReference type="SAM" id="MobiDB-lite"/>
    </source>
</evidence>
<feature type="region of interest" description="Disordered" evidence="1">
    <location>
        <begin position="664"/>
        <end position="794"/>
    </location>
</feature>
<evidence type="ECO:0000256" key="2">
    <source>
        <dbReference type="SAM" id="Phobius"/>
    </source>
</evidence>
<feature type="transmembrane region" description="Helical" evidence="2">
    <location>
        <begin position="1311"/>
        <end position="1329"/>
    </location>
</feature>
<keyword evidence="2" id="KW-0472">Membrane</keyword>
<feature type="region of interest" description="Disordered" evidence="1">
    <location>
        <begin position="811"/>
        <end position="958"/>
    </location>
</feature>
<sequence>MATYSHSPRLRAVNPTTPVHSPHHSLHSSSSSRLSVRNLTLHEYRKQQNSPASQATPPGRTLRRKPAASGLKETESAPSVSRTPLSLSRAPPRPLHLSQSVLEIPTNEAQTHSLFTHQRLPPSPPHQDDLSADDLFQSQPAQPSRRNIEAAKKCEFKPIKRLPKPFTTSGRGPMPVSPAPLASVTSNQPRLSPLRTTSFPSLKNSTTNDDSQPTPSSFSLSRFPQPPNFSNPTPIDEDEPPRLNTISFASTAPATPPTTPAVIHYRGASFDLVNPHSSLILDNIVTPSRELDSSEYLPLRSSEDPLLSEMAPKRPLYGDLSSAYESIRSRRGDNRLTHLSLDFPLPPTPAAQSPDSSAFVSPALSPASYAPASPPTNRKAASDSPFSLKNLTRSLAQRFSKGPEKEHEQELQEFSESCVSLASPSFEGEFPRPLERTYRVETPKSSKFPDGPVTPVSPLSQDTHVLNQRNSPASVEQPRYSAQRDFSAPLTPMVPDDPSCQAGRANDNRPYASESDLAARPYYDDFSSIYPGSSTYSGESRPQSKVVQSRTSNRASNPFYWGTSGNANALAEGYKTDALPQYPASQRTSRRVSKPLEQEMFHRSTHLEREKTDTLSKFIDQYKGSDSASASAGTSQSLLYGNHPGAIDHQPAPTELYSDAARSKRTDINGPTSGCSQFQFNFNQPGSNNDDKSSVPPIEVGRATFATHPGLPPSFPAPLAPPFQYDEDFESPKLSDPSNSSSQSPSYGDTRVLLEVPSPPIQPASSSYSQPGASSTPPEALEQAEEIFSNACGQQKSEAIPAMWSKRVSSHNLLRSKSNNNNELDDNEKQQEPEESSGLIGYEDEDPTDWETMDCGTPPLSARVSGMSGVSVGESLADYSTSDGSHSSRDSKGFSTTFPAYEDSPLEPGTFQYRHPPPLRNHSNPFTSSPPQLPVGASLPGMALGGMTTPMQSSPPASLTVPAFYGRSPNVYGSSSSPSVHGSSPSPRQKYLPYKPWKSPYEMSDKVTQELLASGPNDEILYEDEYTRQDNTRFSEDDPGSMQPMRITLPITDTMDVTNSDPSTPRGRENSFEKFTVIGPKGNLTGTPLGTGVNDAGSSVADDSSHGAILDSSPLASSTQEHTGYRIFNKSAAARNANARPDVRFGLEIDTSGSSLAGSERRGNVNRDMPRVHTPPDMYERTPFQATLHQESPFADPDRRASRLSLRSPITPRDPRRRGSRAAVPGQTKLRHMVLASSAATLSSEDRSINDSRIFGTEHSARPSTSNTHTPLRHAASRPTLRTVLAYEDSPHLLCPERAFNPVEEEARRKLSWAIFAIFCILPPALILYRWKGDSVIVNVTKGRFSHVSPEPKRLALSVGIAVNVGITAGILLPVLIAHAAGTL</sequence>
<evidence type="ECO:0000313" key="3">
    <source>
        <dbReference type="EMBL" id="KAF9731092.1"/>
    </source>
</evidence>
<feature type="compositionally biased region" description="Acidic residues" evidence="1">
    <location>
        <begin position="842"/>
        <end position="852"/>
    </location>
</feature>
<feature type="region of interest" description="Disordered" evidence="1">
    <location>
        <begin position="441"/>
        <end position="460"/>
    </location>
</feature>
<feature type="region of interest" description="Disordered" evidence="1">
    <location>
        <begin position="625"/>
        <end position="652"/>
    </location>
</feature>
<feature type="compositionally biased region" description="Low complexity" evidence="1">
    <location>
        <begin position="972"/>
        <end position="987"/>
    </location>
</feature>
<feature type="region of interest" description="Disordered" evidence="1">
    <location>
        <begin position="1150"/>
        <end position="1228"/>
    </location>
</feature>
<feature type="compositionally biased region" description="Basic and acidic residues" evidence="1">
    <location>
        <begin position="146"/>
        <end position="158"/>
    </location>
</feature>
<feature type="region of interest" description="Disordered" evidence="1">
    <location>
        <begin position="398"/>
        <end position="418"/>
    </location>
</feature>
<reference evidence="3" key="1">
    <citation type="journal article" date="2020" name="Mol. Plant Microbe Interact.">
        <title>Genome Sequence of the Biocontrol Agent Coniothyrium minitans strain Conio (IMI 134523).</title>
        <authorList>
            <person name="Patel D."/>
            <person name="Shittu T.A."/>
            <person name="Baroncelli R."/>
            <person name="Muthumeenakshi S."/>
            <person name="Osborne T.H."/>
            <person name="Janganan T.K."/>
            <person name="Sreenivasaprasad S."/>
        </authorList>
    </citation>
    <scope>NUCLEOTIDE SEQUENCE</scope>
    <source>
        <strain evidence="3">Conio</strain>
    </source>
</reference>
<feature type="compositionally biased region" description="Low complexity" evidence="1">
    <location>
        <begin position="625"/>
        <end position="637"/>
    </location>
</feature>
<feature type="compositionally biased region" description="Polar residues" evidence="1">
    <location>
        <begin position="183"/>
        <end position="223"/>
    </location>
</feature>
<feature type="compositionally biased region" description="Low complexity" evidence="1">
    <location>
        <begin position="27"/>
        <end position="39"/>
    </location>
</feature>
<feature type="region of interest" description="Disordered" evidence="1">
    <location>
        <begin position="367"/>
        <end position="386"/>
    </location>
</feature>
<feature type="compositionally biased region" description="Polar residues" evidence="1">
    <location>
        <begin position="811"/>
        <end position="822"/>
    </location>
</feature>
<feature type="region of interest" description="Disordered" evidence="1">
    <location>
        <begin position="338"/>
        <end position="362"/>
    </location>
</feature>
<feature type="compositionally biased region" description="Low complexity" evidence="1">
    <location>
        <begin position="81"/>
        <end position="93"/>
    </location>
</feature>
<feature type="compositionally biased region" description="Pro residues" evidence="1">
    <location>
        <begin position="710"/>
        <end position="721"/>
    </location>
</feature>
<comment type="caution">
    <text evidence="3">The sequence shown here is derived from an EMBL/GenBank/DDBJ whole genome shotgun (WGS) entry which is preliminary data.</text>
</comment>
<dbReference type="OrthoDB" id="5353066at2759"/>
<feature type="compositionally biased region" description="Polar residues" evidence="1">
    <location>
        <begin position="533"/>
        <end position="556"/>
    </location>
</feature>